<name>A0AAD4ETE2_9PEZI</name>
<feature type="compositionally biased region" description="Basic residues" evidence="4">
    <location>
        <begin position="2093"/>
        <end position="2102"/>
    </location>
</feature>
<evidence type="ECO:0000256" key="3">
    <source>
        <dbReference type="PROSITE-ProRule" id="PRU00023"/>
    </source>
</evidence>
<reference evidence="6" key="1">
    <citation type="submission" date="2023-02" db="EMBL/GenBank/DDBJ databases">
        <authorList>
            <person name="Palmer J.M."/>
        </authorList>
    </citation>
    <scope>NUCLEOTIDE SEQUENCE</scope>
    <source>
        <strain evidence="6">FW57</strain>
    </source>
</reference>
<dbReference type="PROSITE" id="PS50297">
    <property type="entry name" value="ANK_REP_REGION"/>
    <property type="match status" value="5"/>
</dbReference>
<dbReference type="InterPro" id="IPR036770">
    <property type="entry name" value="Ankyrin_rpt-contain_sf"/>
</dbReference>
<dbReference type="Proteomes" id="UP001197093">
    <property type="component" value="Unassembled WGS sequence"/>
</dbReference>
<dbReference type="InterPro" id="IPR051165">
    <property type="entry name" value="Multifunctional_ANK_Repeat"/>
</dbReference>
<dbReference type="Gene3D" id="3.40.50.300">
    <property type="entry name" value="P-loop containing nucleotide triphosphate hydrolases"/>
    <property type="match status" value="1"/>
</dbReference>
<feature type="region of interest" description="Disordered" evidence="4">
    <location>
        <begin position="2065"/>
        <end position="2107"/>
    </location>
</feature>
<organism evidence="6 7">
    <name type="scientific">Staphylotrichum longicolle</name>
    <dbReference type="NCBI Taxonomy" id="669026"/>
    <lineage>
        <taxon>Eukaryota</taxon>
        <taxon>Fungi</taxon>
        <taxon>Dikarya</taxon>
        <taxon>Ascomycota</taxon>
        <taxon>Pezizomycotina</taxon>
        <taxon>Sordariomycetes</taxon>
        <taxon>Sordariomycetidae</taxon>
        <taxon>Sordariales</taxon>
        <taxon>Chaetomiaceae</taxon>
        <taxon>Staphylotrichum</taxon>
    </lineage>
</organism>
<dbReference type="Pfam" id="PF00023">
    <property type="entry name" value="Ank"/>
    <property type="match status" value="1"/>
</dbReference>
<evidence type="ECO:0000256" key="2">
    <source>
        <dbReference type="ARBA" id="ARBA00023043"/>
    </source>
</evidence>
<dbReference type="PRINTS" id="PR01415">
    <property type="entry name" value="ANKYRIN"/>
</dbReference>
<keyword evidence="7" id="KW-1185">Reference proteome</keyword>
<evidence type="ECO:0000259" key="5">
    <source>
        <dbReference type="Pfam" id="PF24883"/>
    </source>
</evidence>
<evidence type="ECO:0000313" key="7">
    <source>
        <dbReference type="Proteomes" id="UP001197093"/>
    </source>
</evidence>
<keyword evidence="2 3" id="KW-0040">ANK repeat</keyword>
<dbReference type="Pfam" id="PF12796">
    <property type="entry name" value="Ank_2"/>
    <property type="match status" value="4"/>
</dbReference>
<proteinExistence type="predicted"/>
<feature type="repeat" description="ANK" evidence="3">
    <location>
        <begin position="1040"/>
        <end position="1068"/>
    </location>
</feature>
<comment type="caution">
    <text evidence="6">The sequence shown here is derived from an EMBL/GenBank/DDBJ whole genome shotgun (WGS) entry which is preliminary data.</text>
</comment>
<dbReference type="SUPFAM" id="SSF48403">
    <property type="entry name" value="Ankyrin repeat"/>
    <property type="match status" value="4"/>
</dbReference>
<evidence type="ECO:0000313" key="6">
    <source>
        <dbReference type="EMBL" id="KAG7286850.1"/>
    </source>
</evidence>
<dbReference type="InterPro" id="IPR056884">
    <property type="entry name" value="NPHP3-like_N"/>
</dbReference>
<dbReference type="PANTHER" id="PTHR24123">
    <property type="entry name" value="ANKYRIN REPEAT-CONTAINING"/>
    <property type="match status" value="1"/>
</dbReference>
<dbReference type="InterPro" id="IPR002110">
    <property type="entry name" value="Ankyrin_rpt"/>
</dbReference>
<dbReference type="SUPFAM" id="SSF52540">
    <property type="entry name" value="P-loop containing nucleoside triphosphate hydrolases"/>
    <property type="match status" value="1"/>
</dbReference>
<feature type="repeat" description="ANK" evidence="3">
    <location>
        <begin position="2041"/>
        <end position="2073"/>
    </location>
</feature>
<feature type="repeat" description="ANK" evidence="3">
    <location>
        <begin position="786"/>
        <end position="813"/>
    </location>
</feature>
<feature type="repeat" description="ANK" evidence="3">
    <location>
        <begin position="2241"/>
        <end position="2274"/>
    </location>
</feature>
<protein>
    <recommendedName>
        <fullName evidence="5">Nephrocystin 3-like N-terminal domain-containing protein</fullName>
    </recommendedName>
</protein>
<feature type="repeat" description="ANK" evidence="3">
    <location>
        <begin position="1879"/>
        <end position="1911"/>
    </location>
</feature>
<dbReference type="PROSITE" id="PS50088">
    <property type="entry name" value="ANK_REPEAT"/>
    <property type="match status" value="6"/>
</dbReference>
<dbReference type="Gene3D" id="1.25.40.20">
    <property type="entry name" value="Ankyrin repeat-containing domain"/>
    <property type="match status" value="7"/>
</dbReference>
<dbReference type="InterPro" id="IPR027417">
    <property type="entry name" value="P-loop_NTPase"/>
</dbReference>
<feature type="region of interest" description="Disordered" evidence="4">
    <location>
        <begin position="1"/>
        <end position="26"/>
    </location>
</feature>
<dbReference type="EMBL" id="JAHCVI010000004">
    <property type="protein sequence ID" value="KAG7286850.1"/>
    <property type="molecule type" value="Genomic_DNA"/>
</dbReference>
<accession>A0AAD4ETE2</accession>
<feature type="region of interest" description="Disordered" evidence="4">
    <location>
        <begin position="1368"/>
        <end position="1404"/>
    </location>
</feature>
<feature type="repeat" description="ANK" evidence="3">
    <location>
        <begin position="2009"/>
        <end position="2037"/>
    </location>
</feature>
<gene>
    <name evidence="6" type="ORF">NEMBOFW57_009168</name>
</gene>
<evidence type="ECO:0000256" key="4">
    <source>
        <dbReference type="SAM" id="MobiDB-lite"/>
    </source>
</evidence>
<feature type="region of interest" description="Disordered" evidence="4">
    <location>
        <begin position="1157"/>
        <end position="1191"/>
    </location>
</feature>
<feature type="domain" description="Nephrocystin 3-like N-terminal" evidence="5">
    <location>
        <begin position="271"/>
        <end position="446"/>
    </location>
</feature>
<dbReference type="PANTHER" id="PTHR24123:SF33">
    <property type="entry name" value="PROTEIN HOS4"/>
    <property type="match status" value="1"/>
</dbReference>
<keyword evidence="1" id="KW-0677">Repeat</keyword>
<sequence>MAPKPVSTAGQPAEGLIPGKRRSTASTPDLKTALDSIHGPNGRVVVVRDVLEKVVSWINRYKAVGDVASQYDPVNAALPWAAFRFLLDVASGDVQAFGLIVTVLEAVARIIARTKIIEEVYVHKSGLADLTQPLQDALVLLLADALVLLAKCVKYFGRSTGVRTLISAGKLPISDDDLRSLDKREAEVLKLAALADTKVLHGVDTKIEALANNTMAGLARLDAQFTRLVDTAATTQQRLDEQKLSELLSWLSLVPVARHHKEVSGRRLPNSAAWLIRHPDFQDWLVSSSSSILLLHGVRGCGKSTAFSAVVDHLLPRPHPQTTPPCAYFYCQQSPSEPDRASPSCILGSIVRQLAISPVDSAVSQAALSAYEKEAGLAKKRRDDPSKLGVDESVALILDLVSSNPAYICIDAVDELSHDDRASLVESLQLVVSQSASVVKVFLTSRDDAQLQALLTSEAKIRVTAAENEDDIRAFVQLQVERAVKTKCLLNGAASSELVNRISSALLDGSGEMFMWVKLQLDFLCRKKTEQDILEALGRGLSGELDQIYDHVLESILALDPIAKRVAQHVISWLLFAKRTLQPEALLSVLRSDPDIQPSETESVNLVDICHNLVMLDNDTKALSFCHPSARDFMHQQDMFSAAAAHQLLATACLRQCTAGPGSSPFVQEPSPLQDLYHYAAVYWPEHVRHSPQLDPVTAEAISFLFTENTTEVSAAFIVWQEWIRETIAALPLYHPMRRPFEVTLNPSYSPVHTACVFGLPSVLAHFLSGHPPPLASLAEPNSDEDGHTPLYLAAAGGHTEVVDLLLSSSPDILPASFLNTCGSFGTPLNVAAFRGHVEVVQTLLRHLDLSSASPPSEAVKTGLASAYTHACHGGRERVARLLTEENRRLGLGLWETEAEYDRVVEEAVAAGFRDLVEWLMGPEVKGTAPSGAAENGTRERGLLLAGIKKGHVAVVRALLRMGKKWTEALPSEAMALAALAGHAEMVSFLHDEVGGVDLEIEGPFGPPRRGASLMGYDRVVRLLLSWGANPRACGRLGDALQAAAQNGHTRVMRLLMDKGADCNQPGRPRGTCLQAAAYYGHQDAVVLLLDQGADMYQSGKSKDALHAALEGGHEKIALLFLAKGYCVPPTDYARRQAKYSMDIPIRQVRLRRPWEKEREYRARSQNAGTVPARGLTDSAQSESDDGDTVSRDSDFDFFDDGVNELELSAAIGDIPNVRQRLLRPEYIRDDVATAFRAANVTGQVEVLRILLPETLALSSHRRDQVYVLNKALLVAARSNQPRCFRFLCERLADEGTGDPSRFATALRAAASFTDPEPTLTLLASHVTRLSPTLLDGLASAIRTAASAKHSAVLDVLWNWLFDKTIPSRGGPSSTPEETTAAAPLQDRCGSTAGELDDHGPGGPMSASLGELLKAALETENTDAVESLLVIMARQGLEVQSIMPAFASACRHGSSVTEPLLRRRSGRLALAFQSLLHGAYTAAICGQGSVLCTLLDELLERGISLSDTEPVDAAMIGAARHGHADTVRSLLDTPRFCSSMVKMKTTVTHAAIAATMAGHIEVVRLCLHAGADVHSLVSPGQDMMHLDKDGRLAVELNAEDLEVLELRFGKDVGLLPGYDKEGPAAHYERSLTGLPPGAVQSTHELLRRSHRRAGNGLHMALRGFLQLRDAAPATWHLPSTERTRQRALVSLMLENGCNPRQPDASGQLPIEMAAEWADEDAVQKLLDEGVFAQNSSGNKNDRSPHACLRLACQNQSATAFRVVLQFLRAGGTLPSTDDGQVTTEMLGTLERSFALVETQDKRRRILERTFRFGDTRRLMDNGMRALLEIIFTQLPHQKADGQAFGTLLVVAATAGDQASVELLLRHGALAVVDGRYGCFGATALESASKFGHADVISTLLDAGARIESERAEGWTLRLAVEGGHIEAVGLLVERTAAFQRWGPFGWPYTLDFQVDAVESNKLEMLRYLVAIDGEAELLALVTACKRGKPDFAACLLPAVSKTTPNPLETEGGPLYVSCLEGYVDIARQLIEHGANVNRGVPSGTPLMAAASRGHVNVVRLLLDNGADPNQQPQNHTTAFKIPPLTPVSFRGNPVRRQRQRQQRKQEPFTALSVACREGFQAIAELLLSRGAAIAAPPDQVNGASPAPNAIVSTCEGDWSLAKPAILELLLETASTRGYLYAAVKHGLVQAALAHNQEAFDLIMEYLPPTFWSLIGASVCGSLPSIIHHLNQGINPNTPSRIGSFPLHAAAYNLHPAAVSHLLTHGGADVNQLNNYNTTPLLCALVGFHYLLKDEHASHEYQADMGIVQFEAIIRCLLDHGARVDLGEFHLGRAHLVRALDVAALIGHKEVERLLQERRTADSEPDCSEQSVLT</sequence>
<evidence type="ECO:0000256" key="1">
    <source>
        <dbReference type="ARBA" id="ARBA00022737"/>
    </source>
</evidence>
<dbReference type="SMART" id="SM00248">
    <property type="entry name" value="ANK"/>
    <property type="match status" value="18"/>
</dbReference>
<feature type="compositionally biased region" description="Polar residues" evidence="4">
    <location>
        <begin position="2067"/>
        <end position="2077"/>
    </location>
</feature>
<dbReference type="Pfam" id="PF24883">
    <property type="entry name" value="NPHP3_N"/>
    <property type="match status" value="1"/>
</dbReference>